<name>A0ACB7YHZ2_9ERIC</name>
<reference evidence="1 2" key="1">
    <citation type="journal article" date="2021" name="Hortic Res">
        <title>High-quality reference genome and annotation aids understanding of berry development for evergreen blueberry (Vaccinium darrowii).</title>
        <authorList>
            <person name="Yu J."/>
            <person name="Hulse-Kemp A.M."/>
            <person name="Babiker E."/>
            <person name="Staton M."/>
        </authorList>
    </citation>
    <scope>NUCLEOTIDE SEQUENCE [LARGE SCALE GENOMIC DNA]</scope>
    <source>
        <strain evidence="2">cv. NJ 8807/NJ 8810</strain>
        <tissue evidence="1">Young leaf</tissue>
    </source>
</reference>
<organism evidence="1 2">
    <name type="scientific">Vaccinium darrowii</name>
    <dbReference type="NCBI Taxonomy" id="229202"/>
    <lineage>
        <taxon>Eukaryota</taxon>
        <taxon>Viridiplantae</taxon>
        <taxon>Streptophyta</taxon>
        <taxon>Embryophyta</taxon>
        <taxon>Tracheophyta</taxon>
        <taxon>Spermatophyta</taxon>
        <taxon>Magnoliopsida</taxon>
        <taxon>eudicotyledons</taxon>
        <taxon>Gunneridae</taxon>
        <taxon>Pentapetalae</taxon>
        <taxon>asterids</taxon>
        <taxon>Ericales</taxon>
        <taxon>Ericaceae</taxon>
        <taxon>Vaccinioideae</taxon>
        <taxon>Vaccinieae</taxon>
        <taxon>Vaccinium</taxon>
    </lineage>
</organism>
<sequence>MRSLSAAILLLSLLFLVAKFGDARKDPIAADYWKSMMRGSPIPRAIEEVLVHDQDGETSVSKQKEKKLWDPSQTNMAHFRRDFETTHNVLIYHSHNNMGHGTTP</sequence>
<evidence type="ECO:0000313" key="1">
    <source>
        <dbReference type="EMBL" id="KAH7852793.1"/>
    </source>
</evidence>
<protein>
    <submittedName>
        <fullName evidence="1">Uncharacterized protein</fullName>
    </submittedName>
</protein>
<gene>
    <name evidence="1" type="ORF">Vadar_029257</name>
</gene>
<keyword evidence="2" id="KW-1185">Reference proteome</keyword>
<dbReference type="EMBL" id="CM037158">
    <property type="protein sequence ID" value="KAH7852793.1"/>
    <property type="molecule type" value="Genomic_DNA"/>
</dbReference>
<proteinExistence type="predicted"/>
<accession>A0ACB7YHZ2</accession>
<evidence type="ECO:0000313" key="2">
    <source>
        <dbReference type="Proteomes" id="UP000828048"/>
    </source>
</evidence>
<comment type="caution">
    <text evidence="1">The sequence shown here is derived from an EMBL/GenBank/DDBJ whole genome shotgun (WGS) entry which is preliminary data.</text>
</comment>
<dbReference type="Proteomes" id="UP000828048">
    <property type="component" value="Chromosome 8"/>
</dbReference>